<dbReference type="GO" id="GO:0005840">
    <property type="term" value="C:ribosome"/>
    <property type="evidence" value="ECO:0007669"/>
    <property type="project" value="UniProtKB-KW"/>
</dbReference>
<evidence type="ECO:0000313" key="7">
    <source>
        <dbReference type="Proteomes" id="UP000176287"/>
    </source>
</evidence>
<sequence>MKKKEITEFKNKPLAELEKFVRDSKEKLRTLKFDLAAGKVKNVKDLRMLKKDIARALTFIKDKADNV</sequence>
<protein>
    <recommendedName>
        <fullName evidence="4 5">Large ribosomal subunit protein uL29</fullName>
    </recommendedName>
</protein>
<name>A0A1G2CBZ1_9BACT</name>
<organism evidence="6 7">
    <name type="scientific">Candidatus Liptonbacteria bacterium RIFCSPLOWO2_01_FULL_45_15</name>
    <dbReference type="NCBI Taxonomy" id="1798649"/>
    <lineage>
        <taxon>Bacteria</taxon>
        <taxon>Candidatus Liptoniibacteriota</taxon>
    </lineage>
</organism>
<dbReference type="Pfam" id="PF00831">
    <property type="entry name" value="Ribosomal_L29"/>
    <property type="match status" value="1"/>
</dbReference>
<comment type="caution">
    <text evidence="6">The sequence shown here is derived from an EMBL/GenBank/DDBJ whole genome shotgun (WGS) entry which is preliminary data.</text>
</comment>
<dbReference type="Proteomes" id="UP000176287">
    <property type="component" value="Unassembled WGS sequence"/>
</dbReference>
<dbReference type="GO" id="GO:0006412">
    <property type="term" value="P:translation"/>
    <property type="evidence" value="ECO:0007669"/>
    <property type="project" value="UniProtKB-UniRule"/>
</dbReference>
<accession>A0A1G2CBZ1</accession>
<evidence type="ECO:0000256" key="5">
    <source>
        <dbReference type="HAMAP-Rule" id="MF_00374"/>
    </source>
</evidence>
<dbReference type="SUPFAM" id="SSF46561">
    <property type="entry name" value="Ribosomal protein L29 (L29p)"/>
    <property type="match status" value="1"/>
</dbReference>
<comment type="similarity">
    <text evidence="1 5">Belongs to the universal ribosomal protein uL29 family.</text>
</comment>
<evidence type="ECO:0000313" key="6">
    <source>
        <dbReference type="EMBL" id="OGY98902.1"/>
    </source>
</evidence>
<dbReference type="HAMAP" id="MF_00374">
    <property type="entry name" value="Ribosomal_uL29"/>
    <property type="match status" value="1"/>
</dbReference>
<proteinExistence type="inferred from homology"/>
<evidence type="ECO:0000256" key="3">
    <source>
        <dbReference type="ARBA" id="ARBA00023274"/>
    </source>
</evidence>
<keyword evidence="2 5" id="KW-0689">Ribosomal protein</keyword>
<dbReference type="EMBL" id="MHKZ01000049">
    <property type="protein sequence ID" value="OGY98902.1"/>
    <property type="molecule type" value="Genomic_DNA"/>
</dbReference>
<dbReference type="GO" id="GO:0003735">
    <property type="term" value="F:structural constituent of ribosome"/>
    <property type="evidence" value="ECO:0007669"/>
    <property type="project" value="InterPro"/>
</dbReference>
<gene>
    <name evidence="5" type="primary">rpmC</name>
    <name evidence="6" type="ORF">A3B13_02310</name>
</gene>
<dbReference type="InterPro" id="IPR001854">
    <property type="entry name" value="Ribosomal_uL29"/>
</dbReference>
<evidence type="ECO:0000256" key="1">
    <source>
        <dbReference type="ARBA" id="ARBA00009254"/>
    </source>
</evidence>
<evidence type="ECO:0000256" key="2">
    <source>
        <dbReference type="ARBA" id="ARBA00022980"/>
    </source>
</evidence>
<keyword evidence="3 5" id="KW-0687">Ribonucleoprotein</keyword>
<dbReference type="GO" id="GO:1990904">
    <property type="term" value="C:ribonucleoprotein complex"/>
    <property type="evidence" value="ECO:0007669"/>
    <property type="project" value="UniProtKB-KW"/>
</dbReference>
<dbReference type="InterPro" id="IPR036049">
    <property type="entry name" value="Ribosomal_uL29_sf"/>
</dbReference>
<dbReference type="Gene3D" id="1.10.287.310">
    <property type="match status" value="1"/>
</dbReference>
<dbReference type="STRING" id="1798649.A3B13_02310"/>
<evidence type="ECO:0000256" key="4">
    <source>
        <dbReference type="ARBA" id="ARBA00035204"/>
    </source>
</evidence>
<dbReference type="NCBIfam" id="TIGR00012">
    <property type="entry name" value="L29"/>
    <property type="match status" value="1"/>
</dbReference>
<dbReference type="AlphaFoldDB" id="A0A1G2CBZ1"/>
<reference evidence="6 7" key="1">
    <citation type="journal article" date="2016" name="Nat. Commun.">
        <title>Thousands of microbial genomes shed light on interconnected biogeochemical processes in an aquifer system.</title>
        <authorList>
            <person name="Anantharaman K."/>
            <person name="Brown C.T."/>
            <person name="Hug L.A."/>
            <person name="Sharon I."/>
            <person name="Castelle C.J."/>
            <person name="Probst A.J."/>
            <person name="Thomas B.C."/>
            <person name="Singh A."/>
            <person name="Wilkins M.J."/>
            <person name="Karaoz U."/>
            <person name="Brodie E.L."/>
            <person name="Williams K.H."/>
            <person name="Hubbard S.S."/>
            <person name="Banfield J.F."/>
        </authorList>
    </citation>
    <scope>NUCLEOTIDE SEQUENCE [LARGE SCALE GENOMIC DNA]</scope>
</reference>